<protein>
    <recommendedName>
        <fullName evidence="6">MYND-type domain-containing protein</fullName>
    </recommendedName>
</protein>
<evidence type="ECO:0000313" key="7">
    <source>
        <dbReference type="EMBL" id="KNC82677.1"/>
    </source>
</evidence>
<evidence type="ECO:0000256" key="5">
    <source>
        <dbReference type="SAM" id="MobiDB-lite"/>
    </source>
</evidence>
<keyword evidence="3" id="KW-0862">Zinc</keyword>
<dbReference type="PANTHER" id="PTHR28069:SF2">
    <property type="entry name" value="GH20023P"/>
    <property type="match status" value="1"/>
</dbReference>
<dbReference type="InterPro" id="IPR002893">
    <property type="entry name" value="Znf_MYND"/>
</dbReference>
<dbReference type="RefSeq" id="XP_014156579.1">
    <property type="nucleotide sequence ID" value="XM_014301104.1"/>
</dbReference>
<sequence length="517" mass="58438">MTQTNEVSNHGLPRNGTDTASVAAWQESVLAMTNYLPTACHTCKQYSMKLSRCSGCKIYSYCTSDHQVAHWAEHKTFCKGIQFLQKHNLVPLADVPLIDVAETPVDPHTQSRTGNSPHESQGEASPPPRTEAEWCALRFKLAGAMEVYLKRPLLLHEHQACMFMNHCENCLRTYAHKVEANSDSTPPGARADLRSLTKCAECESVSYCSDSCRETSSSHHQRWCSEYVLLMELERVVAEKGLPPPWIPDLLVEKSEGPFVLPTNFEEYLQTREFPAGIFTPSLLTLSHVYSSQAMTYPLTILWALQRLASVANKADALVEPYQPTKSSLVLHLVGANAHSEALHSVKYEELLHLLPTVTSLTVVLIGPHAPTWTDSDDTECDMCDSCLSRSRHFRLRYRRMEYNKFIESEGTVEFGKPDIIVAYNCGFHEYTGKEEDSWNRAMPYMLKKDVPLIATSYTKSESVADTEYIQAHGGHVSVASEKNPFFGRQPFRDWKRDDDCDFYYYNNYVAVFSGDN</sequence>
<evidence type="ECO:0000256" key="4">
    <source>
        <dbReference type="PROSITE-ProRule" id="PRU00134"/>
    </source>
</evidence>
<evidence type="ECO:0000256" key="1">
    <source>
        <dbReference type="ARBA" id="ARBA00022723"/>
    </source>
</evidence>
<gene>
    <name evidence="7" type="ORF">SARC_05036</name>
</gene>
<reference evidence="7 8" key="1">
    <citation type="submission" date="2011-02" db="EMBL/GenBank/DDBJ databases">
        <title>The Genome Sequence of Sphaeroforma arctica JP610.</title>
        <authorList>
            <consortium name="The Broad Institute Genome Sequencing Platform"/>
            <person name="Russ C."/>
            <person name="Cuomo C."/>
            <person name="Young S.K."/>
            <person name="Zeng Q."/>
            <person name="Gargeya S."/>
            <person name="Alvarado L."/>
            <person name="Berlin A."/>
            <person name="Chapman S.B."/>
            <person name="Chen Z."/>
            <person name="Freedman E."/>
            <person name="Gellesch M."/>
            <person name="Goldberg J."/>
            <person name="Griggs A."/>
            <person name="Gujja S."/>
            <person name="Heilman E."/>
            <person name="Heiman D."/>
            <person name="Howarth C."/>
            <person name="Mehta T."/>
            <person name="Neiman D."/>
            <person name="Pearson M."/>
            <person name="Roberts A."/>
            <person name="Saif S."/>
            <person name="Shea T."/>
            <person name="Shenoy N."/>
            <person name="Sisk P."/>
            <person name="Stolte C."/>
            <person name="Sykes S."/>
            <person name="White J."/>
            <person name="Yandava C."/>
            <person name="Burger G."/>
            <person name="Gray M.W."/>
            <person name="Holland P.W.H."/>
            <person name="King N."/>
            <person name="Lang F.B.F."/>
            <person name="Roger A.J."/>
            <person name="Ruiz-Trillo I."/>
            <person name="Haas B."/>
            <person name="Nusbaum C."/>
            <person name="Birren B."/>
        </authorList>
    </citation>
    <scope>NUCLEOTIDE SEQUENCE [LARGE SCALE GENOMIC DNA]</scope>
    <source>
        <strain evidence="7 8">JP610</strain>
    </source>
</reference>
<dbReference type="Pfam" id="PF20179">
    <property type="entry name" value="MSS51_C"/>
    <property type="match status" value="1"/>
</dbReference>
<dbReference type="Gene3D" id="6.10.140.2220">
    <property type="match status" value="2"/>
</dbReference>
<accession>A0A0L0G0P4</accession>
<dbReference type="PANTHER" id="PTHR28069">
    <property type="entry name" value="GH20023P"/>
    <property type="match status" value="1"/>
</dbReference>
<name>A0A0L0G0P4_9EUKA</name>
<dbReference type="eggNOG" id="KOG2084">
    <property type="taxonomic scope" value="Eukaryota"/>
</dbReference>
<dbReference type="GeneID" id="25905540"/>
<dbReference type="STRING" id="667725.A0A0L0G0P4"/>
<feature type="compositionally biased region" description="Polar residues" evidence="5">
    <location>
        <begin position="108"/>
        <end position="123"/>
    </location>
</feature>
<keyword evidence="8" id="KW-1185">Reference proteome</keyword>
<evidence type="ECO:0000259" key="6">
    <source>
        <dbReference type="PROSITE" id="PS50865"/>
    </source>
</evidence>
<dbReference type="GO" id="GO:0008270">
    <property type="term" value="F:zinc ion binding"/>
    <property type="evidence" value="ECO:0007669"/>
    <property type="project" value="UniProtKB-KW"/>
</dbReference>
<dbReference type="InterPro" id="IPR046824">
    <property type="entry name" value="Mss51-like_C"/>
</dbReference>
<dbReference type="AlphaFoldDB" id="A0A0L0G0P4"/>
<feature type="region of interest" description="Disordered" evidence="5">
    <location>
        <begin position="105"/>
        <end position="129"/>
    </location>
</feature>
<dbReference type="EMBL" id="KQ241903">
    <property type="protein sequence ID" value="KNC82677.1"/>
    <property type="molecule type" value="Genomic_DNA"/>
</dbReference>
<dbReference type="Pfam" id="PF01753">
    <property type="entry name" value="zf-MYND"/>
    <property type="match status" value="1"/>
</dbReference>
<evidence type="ECO:0000313" key="8">
    <source>
        <dbReference type="Proteomes" id="UP000054560"/>
    </source>
</evidence>
<dbReference type="SUPFAM" id="SSF144232">
    <property type="entry name" value="HIT/MYND zinc finger-like"/>
    <property type="match status" value="2"/>
</dbReference>
<organism evidence="7 8">
    <name type="scientific">Sphaeroforma arctica JP610</name>
    <dbReference type="NCBI Taxonomy" id="667725"/>
    <lineage>
        <taxon>Eukaryota</taxon>
        <taxon>Ichthyosporea</taxon>
        <taxon>Ichthyophonida</taxon>
        <taxon>Sphaeroforma</taxon>
    </lineage>
</organism>
<feature type="domain" description="MYND-type" evidence="6">
    <location>
        <begin position="167"/>
        <end position="224"/>
    </location>
</feature>
<feature type="domain" description="MYND-type" evidence="6">
    <location>
        <begin position="40"/>
        <end position="78"/>
    </location>
</feature>
<evidence type="ECO:0000256" key="3">
    <source>
        <dbReference type="ARBA" id="ARBA00022833"/>
    </source>
</evidence>
<proteinExistence type="predicted"/>
<dbReference type="PROSITE" id="PS01360">
    <property type="entry name" value="ZF_MYND_1"/>
    <property type="match status" value="1"/>
</dbReference>
<dbReference type="PROSITE" id="PS50865">
    <property type="entry name" value="ZF_MYND_2"/>
    <property type="match status" value="2"/>
</dbReference>
<keyword evidence="1" id="KW-0479">Metal-binding</keyword>
<evidence type="ECO:0000256" key="2">
    <source>
        <dbReference type="ARBA" id="ARBA00022771"/>
    </source>
</evidence>
<dbReference type="OrthoDB" id="5282002at2759"/>
<dbReference type="Proteomes" id="UP000054560">
    <property type="component" value="Unassembled WGS sequence"/>
</dbReference>
<keyword evidence="2 4" id="KW-0863">Zinc-finger</keyword>